<evidence type="ECO:0000313" key="3">
    <source>
        <dbReference type="EMBL" id="MBM7798267.1"/>
    </source>
</evidence>
<dbReference type="RefSeq" id="WP_204916834.1">
    <property type="nucleotide sequence ID" value="NZ_BAAAQP010000011.1"/>
</dbReference>
<reference evidence="3 4" key="1">
    <citation type="submission" date="2021-01" db="EMBL/GenBank/DDBJ databases">
        <title>Sequencing the genomes of 1000 actinobacteria strains.</title>
        <authorList>
            <person name="Klenk H.-P."/>
        </authorList>
    </citation>
    <scope>NUCLEOTIDE SEQUENCE [LARGE SCALE GENOMIC DNA]</scope>
    <source>
        <strain evidence="3 4">DSM 18662</strain>
    </source>
</reference>
<dbReference type="SUPFAM" id="SSF49503">
    <property type="entry name" value="Cupredoxins"/>
    <property type="match status" value="1"/>
</dbReference>
<dbReference type="EMBL" id="JAFBCF010000001">
    <property type="protein sequence ID" value="MBM7798267.1"/>
    <property type="molecule type" value="Genomic_DNA"/>
</dbReference>
<organism evidence="3 4">
    <name type="scientific">Microlunatus panaciterrae</name>
    <dbReference type="NCBI Taxonomy" id="400768"/>
    <lineage>
        <taxon>Bacteria</taxon>
        <taxon>Bacillati</taxon>
        <taxon>Actinomycetota</taxon>
        <taxon>Actinomycetes</taxon>
        <taxon>Propionibacteriales</taxon>
        <taxon>Propionibacteriaceae</taxon>
        <taxon>Microlunatus</taxon>
    </lineage>
</organism>
<protein>
    <submittedName>
        <fullName evidence="3">Cupredoxin-like copper-binding protein</fullName>
    </submittedName>
</protein>
<dbReference type="InterPro" id="IPR008972">
    <property type="entry name" value="Cupredoxin"/>
</dbReference>
<keyword evidence="1" id="KW-0732">Signal</keyword>
<evidence type="ECO:0000259" key="2">
    <source>
        <dbReference type="Pfam" id="PF13473"/>
    </source>
</evidence>
<dbReference type="PROSITE" id="PS51257">
    <property type="entry name" value="PROKAR_LIPOPROTEIN"/>
    <property type="match status" value="1"/>
</dbReference>
<evidence type="ECO:0000313" key="4">
    <source>
        <dbReference type="Proteomes" id="UP000704762"/>
    </source>
</evidence>
<dbReference type="InterPro" id="IPR028096">
    <property type="entry name" value="EfeO_Cupredoxin"/>
</dbReference>
<feature type="chain" id="PRO_5045558704" evidence="1">
    <location>
        <begin position="24"/>
        <end position="237"/>
    </location>
</feature>
<dbReference type="PANTHER" id="PTHR39192">
    <property type="entry name" value="IRON UPTAKE SYSTEM COMPONENT EFEO"/>
    <property type="match status" value="1"/>
</dbReference>
<dbReference type="PANTHER" id="PTHR39192:SF1">
    <property type="entry name" value="IRON UPTAKE SYSTEM COMPONENT EFEO"/>
    <property type="match status" value="1"/>
</dbReference>
<name>A0ABS2RI70_9ACTN</name>
<dbReference type="Pfam" id="PF13473">
    <property type="entry name" value="Cupredoxin_1"/>
    <property type="match status" value="1"/>
</dbReference>
<dbReference type="Gene3D" id="2.60.40.420">
    <property type="entry name" value="Cupredoxins - blue copper proteins"/>
    <property type="match status" value="1"/>
</dbReference>
<evidence type="ECO:0000256" key="1">
    <source>
        <dbReference type="SAM" id="SignalP"/>
    </source>
</evidence>
<keyword evidence="4" id="KW-1185">Reference proteome</keyword>
<feature type="signal peptide" evidence="1">
    <location>
        <begin position="1"/>
        <end position="23"/>
    </location>
</feature>
<dbReference type="Gene3D" id="2.60.120.380">
    <property type="match status" value="1"/>
</dbReference>
<feature type="domain" description="EfeO-type cupredoxin-like" evidence="2">
    <location>
        <begin position="16"/>
        <end position="126"/>
    </location>
</feature>
<dbReference type="Proteomes" id="UP000704762">
    <property type="component" value="Unassembled WGS sequence"/>
</dbReference>
<gene>
    <name evidence="3" type="ORF">JOE57_001188</name>
</gene>
<dbReference type="InterPro" id="IPR050894">
    <property type="entry name" value="EfeM/EfeO_iron_uptake"/>
</dbReference>
<proteinExistence type="predicted"/>
<comment type="caution">
    <text evidence="3">The sequence shown here is derived from an EMBL/GenBank/DDBJ whole genome shotgun (WGS) entry which is preliminary data.</text>
</comment>
<accession>A0ABS2RI70</accession>
<sequence>MNLLRPLSAVAGLALLGSLYACGNDTTTAAGGTTYEVKAGDSSCEVSQTSIPAGPTTFEVQNVGSNVTEVYVYGKDGDEFTKIMGEKENIGPGTSQSFDVNLTAGEYEVACKPGMAGDGIRTKVTVTGAGGSSSQAKESYDRELEFKVGKDGRAVPPTDLKATAGEKIEFKLENEAATEFYLRLLDADGKQVGEAEAAAGADAEFIAELADEGSYQVKVFADGKESAAETFTVVVGS</sequence>